<dbReference type="CDD" id="cd03257">
    <property type="entry name" value="ABC_NikE_OppD_transporters"/>
    <property type="match status" value="1"/>
</dbReference>
<evidence type="ECO:0000256" key="4">
    <source>
        <dbReference type="ARBA" id="ARBA00022475"/>
    </source>
</evidence>
<evidence type="ECO:0000256" key="7">
    <source>
        <dbReference type="ARBA" id="ARBA00023136"/>
    </source>
</evidence>
<organism evidence="9">
    <name type="scientific">Microbacterium sp. A8/3-1</name>
    <dbReference type="NCBI Taxonomy" id="3160749"/>
    <lineage>
        <taxon>Bacteria</taxon>
        <taxon>Bacillati</taxon>
        <taxon>Actinomycetota</taxon>
        <taxon>Actinomycetes</taxon>
        <taxon>Micrococcales</taxon>
        <taxon>Microbacteriaceae</taxon>
        <taxon>Microbacterium</taxon>
    </lineage>
</organism>
<dbReference type="InterPro" id="IPR050388">
    <property type="entry name" value="ABC_Ni/Peptide_Import"/>
</dbReference>
<keyword evidence="3" id="KW-0813">Transport</keyword>
<dbReference type="AlphaFoldDB" id="A0AAU7VT13"/>
<feature type="domain" description="ABC transporter" evidence="8">
    <location>
        <begin position="7"/>
        <end position="257"/>
    </location>
</feature>
<name>A0AAU7VT13_9MICO</name>
<evidence type="ECO:0000256" key="6">
    <source>
        <dbReference type="ARBA" id="ARBA00022840"/>
    </source>
</evidence>
<dbReference type="PANTHER" id="PTHR43297:SF2">
    <property type="entry name" value="DIPEPTIDE TRANSPORT ATP-BINDING PROTEIN DPPD"/>
    <property type="match status" value="1"/>
</dbReference>
<dbReference type="PROSITE" id="PS00211">
    <property type="entry name" value="ABC_TRANSPORTER_1"/>
    <property type="match status" value="1"/>
</dbReference>
<evidence type="ECO:0000256" key="5">
    <source>
        <dbReference type="ARBA" id="ARBA00022741"/>
    </source>
</evidence>
<comment type="similarity">
    <text evidence="2">Belongs to the ABC transporter superfamily.</text>
</comment>
<reference evidence="9" key="1">
    <citation type="submission" date="2024-06" db="EMBL/GenBank/DDBJ databases">
        <title>Draft genome sequence of Microbacterium sp. strain A8/3-1, isolated from Oxytropis tragacanthoides Fisch. ex DC. Root nodules in the Altai region of Russia.</title>
        <authorList>
            <person name="Sazanova A."/>
            <person name="Guro P."/>
            <person name="Kuznetsova I."/>
            <person name="Belimov A."/>
            <person name="Safronova V."/>
        </authorList>
    </citation>
    <scope>NUCLEOTIDE SEQUENCE</scope>
    <source>
        <strain evidence="9">A8/3-1</strain>
    </source>
</reference>
<dbReference type="RefSeq" id="WP_350350514.1">
    <property type="nucleotide sequence ID" value="NZ_CP158357.1"/>
</dbReference>
<gene>
    <name evidence="9" type="ORF">ABS642_13580</name>
</gene>
<evidence type="ECO:0000256" key="3">
    <source>
        <dbReference type="ARBA" id="ARBA00022448"/>
    </source>
</evidence>
<dbReference type="SMART" id="SM00382">
    <property type="entry name" value="AAA"/>
    <property type="match status" value="1"/>
</dbReference>
<dbReference type="PROSITE" id="PS50893">
    <property type="entry name" value="ABC_TRANSPORTER_2"/>
    <property type="match status" value="1"/>
</dbReference>
<dbReference type="InterPro" id="IPR003593">
    <property type="entry name" value="AAA+_ATPase"/>
</dbReference>
<dbReference type="GO" id="GO:0016887">
    <property type="term" value="F:ATP hydrolysis activity"/>
    <property type="evidence" value="ECO:0007669"/>
    <property type="project" value="InterPro"/>
</dbReference>
<dbReference type="Pfam" id="PF08352">
    <property type="entry name" value="oligo_HPY"/>
    <property type="match status" value="1"/>
</dbReference>
<dbReference type="PANTHER" id="PTHR43297">
    <property type="entry name" value="OLIGOPEPTIDE TRANSPORT ATP-BINDING PROTEIN APPD"/>
    <property type="match status" value="1"/>
</dbReference>
<evidence type="ECO:0000256" key="1">
    <source>
        <dbReference type="ARBA" id="ARBA00004202"/>
    </source>
</evidence>
<keyword evidence="4" id="KW-1003">Cell membrane</keyword>
<keyword evidence="6 9" id="KW-0067">ATP-binding</keyword>
<evidence type="ECO:0000313" key="9">
    <source>
        <dbReference type="EMBL" id="XBX76942.1"/>
    </source>
</evidence>
<dbReference type="Gene3D" id="3.40.50.300">
    <property type="entry name" value="P-loop containing nucleotide triphosphate hydrolases"/>
    <property type="match status" value="1"/>
</dbReference>
<dbReference type="Pfam" id="PF00005">
    <property type="entry name" value="ABC_tran"/>
    <property type="match status" value="1"/>
</dbReference>
<keyword evidence="5" id="KW-0547">Nucleotide-binding</keyword>
<dbReference type="InterPro" id="IPR017871">
    <property type="entry name" value="ABC_transporter-like_CS"/>
</dbReference>
<dbReference type="GO" id="GO:0005886">
    <property type="term" value="C:plasma membrane"/>
    <property type="evidence" value="ECO:0007669"/>
    <property type="project" value="UniProtKB-SubCell"/>
</dbReference>
<evidence type="ECO:0000256" key="2">
    <source>
        <dbReference type="ARBA" id="ARBA00005417"/>
    </source>
</evidence>
<protein>
    <submittedName>
        <fullName evidence="9">ABC transporter ATP-binding protein</fullName>
    </submittedName>
</protein>
<proteinExistence type="inferred from homology"/>
<dbReference type="InterPro" id="IPR013563">
    <property type="entry name" value="Oligopep_ABC_C"/>
</dbReference>
<dbReference type="FunFam" id="3.40.50.300:FF:000016">
    <property type="entry name" value="Oligopeptide ABC transporter ATP-binding component"/>
    <property type="match status" value="1"/>
</dbReference>
<dbReference type="GO" id="GO:0005524">
    <property type="term" value="F:ATP binding"/>
    <property type="evidence" value="ECO:0007669"/>
    <property type="project" value="UniProtKB-KW"/>
</dbReference>
<comment type="subcellular location">
    <subcellularLocation>
        <location evidence="1">Cell membrane</location>
        <topology evidence="1">Peripheral membrane protein</topology>
    </subcellularLocation>
</comment>
<dbReference type="EMBL" id="CP158357">
    <property type="protein sequence ID" value="XBX76942.1"/>
    <property type="molecule type" value="Genomic_DNA"/>
</dbReference>
<dbReference type="SUPFAM" id="SSF52540">
    <property type="entry name" value="P-loop containing nucleoside triphosphate hydrolases"/>
    <property type="match status" value="1"/>
</dbReference>
<accession>A0AAU7VT13</accession>
<evidence type="ECO:0000259" key="8">
    <source>
        <dbReference type="PROSITE" id="PS50893"/>
    </source>
</evidence>
<dbReference type="GO" id="GO:0015833">
    <property type="term" value="P:peptide transport"/>
    <property type="evidence" value="ECO:0007669"/>
    <property type="project" value="InterPro"/>
</dbReference>
<dbReference type="InterPro" id="IPR027417">
    <property type="entry name" value="P-loop_NTPase"/>
</dbReference>
<dbReference type="NCBIfam" id="TIGR01727">
    <property type="entry name" value="oligo_HPY"/>
    <property type="match status" value="1"/>
</dbReference>
<sequence length="353" mass="37079">MSGAVLLEVSDLSVSFPTDAGLARAIEGVSFVLREGETVGIVGESGSGKSMTAMAIMGLLPKKAVVTGSIRFRGQELVGMSDAALREIRGKDIAVVFQDALTALNPVMRVGEQLIEAVRVHRPDTTTAERKARAIELLDVVGIPSPELRVDRYPHEFSGGMRQRVMIAMSIANEPDLLIADEPTTALDVTVQAQVLEVLREVQRRTGTTVLLITHDLGVVAGTADRVLVMYAGGVVETADVDPLFYETAHPYTAGLLASLPRIDRRASRDARLYQIAGQPPVATAWPSGCRFAPRCAHAVAGLCDAAVPPAVPVGAGAGAADGGAADVDGPMASGIHTAACVRIDEWQKEAAS</sequence>
<keyword evidence="7" id="KW-0472">Membrane</keyword>
<dbReference type="InterPro" id="IPR003439">
    <property type="entry name" value="ABC_transporter-like_ATP-bd"/>
</dbReference>